<dbReference type="Gene3D" id="3.90.550.50">
    <property type="match status" value="1"/>
</dbReference>
<organism evidence="17 18">
    <name type="scientific">Chanos chanos</name>
    <name type="common">Milkfish</name>
    <name type="synonym">Mugil chanos</name>
    <dbReference type="NCBI Taxonomy" id="29144"/>
    <lineage>
        <taxon>Eukaryota</taxon>
        <taxon>Metazoa</taxon>
        <taxon>Chordata</taxon>
        <taxon>Craniata</taxon>
        <taxon>Vertebrata</taxon>
        <taxon>Euteleostomi</taxon>
        <taxon>Actinopterygii</taxon>
        <taxon>Neopterygii</taxon>
        <taxon>Teleostei</taxon>
        <taxon>Ostariophysi</taxon>
        <taxon>Gonorynchiformes</taxon>
        <taxon>Chanidae</taxon>
        <taxon>Chanos</taxon>
    </lineage>
</organism>
<evidence type="ECO:0000256" key="13">
    <source>
        <dbReference type="ARBA" id="ARBA00023211"/>
    </source>
</evidence>
<dbReference type="InterPro" id="IPR002659">
    <property type="entry name" value="Glyco_trans_31"/>
</dbReference>
<evidence type="ECO:0000256" key="5">
    <source>
        <dbReference type="ARBA" id="ARBA00022676"/>
    </source>
</evidence>
<evidence type="ECO:0000256" key="10">
    <source>
        <dbReference type="ARBA" id="ARBA00023034"/>
    </source>
</evidence>
<dbReference type="GO" id="GO:0016262">
    <property type="term" value="F:protein N-acetylglucosaminyltransferase activity"/>
    <property type="evidence" value="ECO:0007669"/>
    <property type="project" value="TreeGrafter"/>
</dbReference>
<dbReference type="Proteomes" id="UP000504632">
    <property type="component" value="Chromosome 2"/>
</dbReference>
<comment type="pathway">
    <text evidence="3">Protein modification; protein glycosylation.</text>
</comment>
<feature type="transmembrane region" description="Helical" evidence="16">
    <location>
        <begin position="12"/>
        <end position="32"/>
    </location>
</feature>
<evidence type="ECO:0000313" key="18">
    <source>
        <dbReference type="RefSeq" id="XP_030621622.1"/>
    </source>
</evidence>
<dbReference type="FunFam" id="3.90.550.50:FF:000010">
    <property type="entry name" value="Hexosyltransferase"/>
    <property type="match status" value="1"/>
</dbReference>
<dbReference type="PANTHER" id="PTHR11214">
    <property type="entry name" value="BETA-1,3-N-ACETYLGLUCOSAMINYLTRANSFERASE"/>
    <property type="match status" value="1"/>
</dbReference>
<comment type="catalytic activity">
    <reaction evidence="14">
        <text>a beta-D-galactosyl-(1-&gt;4)-N-acetyl-beta-D-glucosaminyl derivative + UDP-N-acetyl-alpha-D-glucosamine = an N-acetyl-beta-D-glucosaminyl-(1-&gt;3)-beta-D-galactosyl-(1-&gt;4)-N-acetyl-beta-D-glucosaminyl derivative + UDP + H(+)</text>
        <dbReference type="Rhea" id="RHEA:14389"/>
        <dbReference type="ChEBI" id="CHEBI:15378"/>
        <dbReference type="ChEBI" id="CHEBI:57705"/>
        <dbReference type="ChEBI" id="CHEBI:58223"/>
        <dbReference type="ChEBI" id="CHEBI:133507"/>
        <dbReference type="ChEBI" id="CHEBI:134090"/>
        <dbReference type="EC" id="2.4.1.149"/>
    </reaction>
</comment>
<keyword evidence="11 16" id="KW-0472">Membrane</keyword>
<comment type="cofactor">
    <cofactor evidence="1">
        <name>Mn(2+)</name>
        <dbReference type="ChEBI" id="CHEBI:29035"/>
    </cofactor>
</comment>
<keyword evidence="5 16" id="KW-0328">Glycosyltransferase</keyword>
<dbReference type="OrthoDB" id="5957813at2759"/>
<keyword evidence="7 16" id="KW-0812">Transmembrane</keyword>
<proteinExistence type="inferred from homology"/>
<dbReference type="RefSeq" id="XP_030621622.1">
    <property type="nucleotide sequence ID" value="XM_030765762.1"/>
</dbReference>
<dbReference type="GO" id="GO:0008532">
    <property type="term" value="F:N-acetyllactosaminide beta-1,3-N-acetylglucosaminyltransferase activity"/>
    <property type="evidence" value="ECO:0007669"/>
    <property type="project" value="UniProtKB-EC"/>
</dbReference>
<evidence type="ECO:0000256" key="9">
    <source>
        <dbReference type="ARBA" id="ARBA00022989"/>
    </source>
</evidence>
<gene>
    <name evidence="18" type="primary">b3gnt2l</name>
</gene>
<evidence type="ECO:0000256" key="2">
    <source>
        <dbReference type="ARBA" id="ARBA00004323"/>
    </source>
</evidence>
<evidence type="ECO:0000256" key="4">
    <source>
        <dbReference type="ARBA" id="ARBA00008661"/>
    </source>
</evidence>
<evidence type="ECO:0000256" key="11">
    <source>
        <dbReference type="ARBA" id="ARBA00023136"/>
    </source>
</evidence>
<evidence type="ECO:0000256" key="8">
    <source>
        <dbReference type="ARBA" id="ARBA00022968"/>
    </source>
</evidence>
<keyword evidence="12" id="KW-0325">Glycoprotein</keyword>
<evidence type="ECO:0000256" key="16">
    <source>
        <dbReference type="RuleBase" id="RU363063"/>
    </source>
</evidence>
<evidence type="ECO:0000256" key="1">
    <source>
        <dbReference type="ARBA" id="ARBA00001936"/>
    </source>
</evidence>
<sequence length="438" mass="50472">MYRLKARVKRPKALLVVTLTMSMSFLILYSMLDLQYSHAQSEVLEIPLTATPLNVTIMTKTSVKERQKTTASPNQVSSSASVLEKVSISETFWKSVPKNSAYWNRKFHSMLRVLDHMENVTSHESPDRFHCMRESDESLHLNIPDFNSYPALYQDFLHSMACHDSQIVIDQPNKCGLDNGDDHVFLLFAIKSTPQHFMQRQAVRDTWGKEGVYLNGLRVRTVFLLGRSHVDDPNLDKLISFEAKEFGDLLIWDFQDSFYNLTLKENVFFKWLLQSCPRVSFVFKGDDDVFANTHAILNYLKTLNPTMASKLYTGQIISQASPLRDRKNKYYVPQSFYEGAYPPYAGGGGFLFSGSLIHSLYSISRYIPFFPIDDVYTGMCFQALGILPEKHKGFQTFDIREQDRDNACVHRDLLLVHQRDPQQTTRLWRAMHSPLLTC</sequence>
<keyword evidence="6" id="KW-0808">Transferase</keyword>
<dbReference type="Pfam" id="PF01762">
    <property type="entry name" value="Galactosyl_T"/>
    <property type="match status" value="1"/>
</dbReference>
<keyword evidence="17" id="KW-1185">Reference proteome</keyword>
<keyword evidence="9 16" id="KW-1133">Transmembrane helix</keyword>
<evidence type="ECO:0000256" key="15">
    <source>
        <dbReference type="ARBA" id="ARBA00065824"/>
    </source>
</evidence>
<evidence type="ECO:0000313" key="17">
    <source>
        <dbReference type="Proteomes" id="UP000504632"/>
    </source>
</evidence>
<protein>
    <recommendedName>
        <fullName evidence="16">Hexosyltransferase</fullName>
        <ecNumber evidence="16">2.4.1.-</ecNumber>
    </recommendedName>
</protein>
<evidence type="ECO:0000256" key="7">
    <source>
        <dbReference type="ARBA" id="ARBA00022692"/>
    </source>
</evidence>
<dbReference type="AlphaFoldDB" id="A0A6J2UQP9"/>
<comment type="subcellular location">
    <subcellularLocation>
        <location evidence="2 16">Golgi apparatus membrane</location>
        <topology evidence="2 16">Single-pass type II membrane protein</topology>
    </subcellularLocation>
</comment>
<keyword evidence="10 16" id="KW-0333">Golgi apparatus</keyword>
<evidence type="ECO:0000256" key="14">
    <source>
        <dbReference type="ARBA" id="ARBA00050470"/>
    </source>
</evidence>
<evidence type="ECO:0000256" key="3">
    <source>
        <dbReference type="ARBA" id="ARBA00004922"/>
    </source>
</evidence>
<dbReference type="GO" id="GO:0030311">
    <property type="term" value="P:poly-N-acetyllactosamine biosynthetic process"/>
    <property type="evidence" value="ECO:0007669"/>
    <property type="project" value="TreeGrafter"/>
</dbReference>
<name>A0A6J2UQP9_CHACN</name>
<evidence type="ECO:0000256" key="6">
    <source>
        <dbReference type="ARBA" id="ARBA00022679"/>
    </source>
</evidence>
<dbReference type="EC" id="2.4.1.-" evidence="16"/>
<dbReference type="GO" id="GO:0000139">
    <property type="term" value="C:Golgi membrane"/>
    <property type="evidence" value="ECO:0007669"/>
    <property type="project" value="UniProtKB-SubCell"/>
</dbReference>
<keyword evidence="8 16" id="KW-0735">Signal-anchor</keyword>
<comment type="subunit">
    <text evidence="15">Interacts with B3GNT8; this interaction greatly increases B3GNT2 catalytic activity, independently of B3GNT8 enzymatic activity.</text>
</comment>
<accession>A0A6J2UQP9</accession>
<dbReference type="CTD" id="797513"/>
<comment type="similarity">
    <text evidence="4 16">Belongs to the glycosyltransferase 31 family.</text>
</comment>
<reference evidence="18" key="1">
    <citation type="submission" date="2025-08" db="UniProtKB">
        <authorList>
            <consortium name="RefSeq"/>
        </authorList>
    </citation>
    <scope>IDENTIFICATION</scope>
</reference>
<dbReference type="InParanoid" id="A0A6J2UQP9"/>
<dbReference type="GO" id="GO:0006493">
    <property type="term" value="P:protein O-linked glycosylation"/>
    <property type="evidence" value="ECO:0007669"/>
    <property type="project" value="TreeGrafter"/>
</dbReference>
<keyword evidence="13" id="KW-0464">Manganese</keyword>
<evidence type="ECO:0000256" key="12">
    <source>
        <dbReference type="ARBA" id="ARBA00023180"/>
    </source>
</evidence>
<dbReference type="GeneID" id="115805234"/>
<dbReference type="PANTHER" id="PTHR11214:SF87">
    <property type="entry name" value="UDP-GLCNAC:BETAGAL BETA-1,3-N-ACETYLGLUCOSAMINYLTRANSFERASE 8"/>
    <property type="match status" value="1"/>
</dbReference>